<sequence>MQSDLIVLNVMGPYREPREPAFSYDYSVQRPDWATAQGVRVKVSIELELDYLKNSILGIVGGSVGQQLRINQILSRAIADKKLEIADADGLLADRLDVMIGAFTGDSISLFAELDQWMKAEQAVLRKSIHDQTGL</sequence>
<accession>A0AA96GLB9</accession>
<dbReference type="RefSeq" id="WP_312748000.1">
    <property type="nucleotide sequence ID" value="NZ_CP116968.1"/>
</dbReference>
<evidence type="ECO:0000313" key="2">
    <source>
        <dbReference type="Proteomes" id="UP001302494"/>
    </source>
</evidence>
<protein>
    <submittedName>
        <fullName evidence="1">Uncharacterized protein</fullName>
    </submittedName>
</protein>
<proteinExistence type="predicted"/>
<name>A0AA96GLB9_9BACT</name>
<dbReference type="EMBL" id="CP116968">
    <property type="protein sequence ID" value="WNM63412.1"/>
    <property type="molecule type" value="Genomic_DNA"/>
</dbReference>
<gene>
    <name evidence="1" type="ORF">PQG83_06570</name>
</gene>
<dbReference type="AlphaFoldDB" id="A0AA96GLB9"/>
<keyword evidence="2" id="KW-1185">Reference proteome</keyword>
<evidence type="ECO:0000313" key="1">
    <source>
        <dbReference type="EMBL" id="WNM63412.1"/>
    </source>
</evidence>
<organism evidence="1 2">
    <name type="scientific">Candidatus Nitrospira neomarina</name>
    <dbReference type="NCBI Taxonomy" id="3020899"/>
    <lineage>
        <taxon>Bacteria</taxon>
        <taxon>Pseudomonadati</taxon>
        <taxon>Nitrospirota</taxon>
        <taxon>Nitrospiria</taxon>
        <taxon>Nitrospirales</taxon>
        <taxon>Nitrospiraceae</taxon>
        <taxon>Nitrospira</taxon>
    </lineage>
</organism>
<dbReference type="Proteomes" id="UP001302494">
    <property type="component" value="Chromosome"/>
</dbReference>
<reference evidence="1 2" key="1">
    <citation type="submission" date="2023-01" db="EMBL/GenBank/DDBJ databases">
        <title>Cultivation and genomic characterization of new, ubiquitous marine nitrite-oxidizing bacteria from the Nitrospirales.</title>
        <authorList>
            <person name="Mueller A.J."/>
            <person name="Daebeler A."/>
            <person name="Herbold C.W."/>
            <person name="Kirkegaard R.H."/>
            <person name="Daims H."/>
        </authorList>
    </citation>
    <scope>NUCLEOTIDE SEQUENCE [LARGE SCALE GENOMIC DNA]</scope>
    <source>
        <strain evidence="1 2">DK</strain>
    </source>
</reference>
<dbReference type="KEGG" id="nneo:PQG83_06570"/>